<comment type="caution">
    <text evidence="3">The sequence shown here is derived from an EMBL/GenBank/DDBJ whole genome shotgun (WGS) entry which is preliminary data.</text>
</comment>
<organism evidence="3 4">
    <name type="scientific">Bacteroides uniformis str. 3978 T3 ii</name>
    <dbReference type="NCBI Taxonomy" id="1339349"/>
    <lineage>
        <taxon>Bacteria</taxon>
        <taxon>Pseudomonadati</taxon>
        <taxon>Bacteroidota</taxon>
        <taxon>Bacteroidia</taxon>
        <taxon>Bacteroidales</taxon>
        <taxon>Bacteroidaceae</taxon>
        <taxon>Bacteroides</taxon>
    </lineage>
</organism>
<dbReference type="PROSITE" id="PS51352">
    <property type="entry name" value="THIOREDOXIN_2"/>
    <property type="match status" value="1"/>
</dbReference>
<dbReference type="PATRIC" id="fig|1339349.3.peg.688"/>
<dbReference type="InterPro" id="IPR013766">
    <property type="entry name" value="Thioredoxin_domain"/>
</dbReference>
<feature type="domain" description="Thioredoxin" evidence="2">
    <location>
        <begin position="119"/>
        <end position="255"/>
    </location>
</feature>
<dbReference type="Gene3D" id="3.40.30.10">
    <property type="entry name" value="Glutaredoxin"/>
    <property type="match status" value="1"/>
</dbReference>
<dbReference type="InterPro" id="IPR036249">
    <property type="entry name" value="Thioredoxin-like_sf"/>
</dbReference>
<dbReference type="CDD" id="cd02966">
    <property type="entry name" value="TlpA_like_family"/>
    <property type="match status" value="1"/>
</dbReference>
<dbReference type="InterPro" id="IPR000866">
    <property type="entry name" value="AhpC/TSA"/>
</dbReference>
<dbReference type="EMBL" id="JNHN01000082">
    <property type="protein sequence ID" value="KDS57298.1"/>
    <property type="molecule type" value="Genomic_DNA"/>
</dbReference>
<dbReference type="Pfam" id="PF00578">
    <property type="entry name" value="AhpC-TSA"/>
    <property type="match status" value="1"/>
</dbReference>
<dbReference type="SUPFAM" id="SSF52833">
    <property type="entry name" value="Thioredoxin-like"/>
    <property type="match status" value="1"/>
</dbReference>
<dbReference type="PANTHER" id="PTHR42852">
    <property type="entry name" value="THIOL:DISULFIDE INTERCHANGE PROTEIN DSBE"/>
    <property type="match status" value="1"/>
</dbReference>
<proteinExistence type="predicted"/>
<sequence>MIRKILSLFLILVAVGAGLCSAQTAGKKYYLADGLFFEGMPPGVGSDNVAAFIIHEDGAGHEVTELRLRKGIVLSEEVREYATPADEVPGAEAFLMSYRGGTGKKLPIGGAVQTLKKEEWIGKAFPEFKVKDTEGQEWSNADVVGRPMVLNFWYTGCGPCIREMPELNKWMEVYPDVTYLATTFDSAAQIKKIVESRPFLFTQIADDLFFFETFHVSGMPVTILVDKKGIIRHIEQGTGTAKLRYMQDKLQKLVSE</sequence>
<keyword evidence="1" id="KW-0732">Signal</keyword>
<evidence type="ECO:0000313" key="3">
    <source>
        <dbReference type="EMBL" id="KDS57298.1"/>
    </source>
</evidence>
<reference evidence="3 4" key="1">
    <citation type="submission" date="2014-04" db="EMBL/GenBank/DDBJ databases">
        <authorList>
            <person name="Sears C."/>
            <person name="Carroll K."/>
            <person name="Sack B.R."/>
            <person name="Qadri F."/>
            <person name="Myers L.L."/>
            <person name="Chung G.-T."/>
            <person name="Escheverria P."/>
            <person name="Fraser C.M."/>
            <person name="Sadzewicz L."/>
            <person name="Shefchek K.A."/>
            <person name="Tallon L."/>
            <person name="Das S.P."/>
            <person name="Daugherty S."/>
            <person name="Mongodin E.F."/>
        </authorList>
    </citation>
    <scope>NUCLEOTIDE SEQUENCE [LARGE SCALE GENOMIC DNA]</scope>
    <source>
        <strain evidence="3 4">3978 T3 ii</strain>
    </source>
</reference>
<dbReference type="Proteomes" id="UP000028013">
    <property type="component" value="Unassembled WGS sequence"/>
</dbReference>
<feature type="signal peptide" evidence="1">
    <location>
        <begin position="1"/>
        <end position="22"/>
    </location>
</feature>
<evidence type="ECO:0000313" key="4">
    <source>
        <dbReference type="Proteomes" id="UP000028013"/>
    </source>
</evidence>
<evidence type="ECO:0000259" key="2">
    <source>
        <dbReference type="PROSITE" id="PS51352"/>
    </source>
</evidence>
<feature type="chain" id="PRO_5001744944" evidence="1">
    <location>
        <begin position="23"/>
        <end position="256"/>
    </location>
</feature>
<dbReference type="RefSeq" id="WP_035450008.1">
    <property type="nucleotide sequence ID" value="NZ_JNHN01000082.1"/>
</dbReference>
<dbReference type="AlphaFoldDB" id="A0A078S6A5"/>
<dbReference type="PANTHER" id="PTHR42852:SF13">
    <property type="entry name" value="PROTEIN DIPZ"/>
    <property type="match status" value="1"/>
</dbReference>
<dbReference type="InterPro" id="IPR050553">
    <property type="entry name" value="Thioredoxin_ResA/DsbE_sf"/>
</dbReference>
<gene>
    <name evidence="3" type="ORF">M094_3863</name>
</gene>
<protein>
    <submittedName>
        <fullName evidence="3">AhpC/TSA family protein</fullName>
    </submittedName>
</protein>
<name>A0A078S6A5_BACUN</name>
<dbReference type="GO" id="GO:0016209">
    <property type="term" value="F:antioxidant activity"/>
    <property type="evidence" value="ECO:0007669"/>
    <property type="project" value="InterPro"/>
</dbReference>
<evidence type="ECO:0000256" key="1">
    <source>
        <dbReference type="SAM" id="SignalP"/>
    </source>
</evidence>
<accession>A0A078S6A5</accession>
<dbReference type="GO" id="GO:0016491">
    <property type="term" value="F:oxidoreductase activity"/>
    <property type="evidence" value="ECO:0007669"/>
    <property type="project" value="InterPro"/>
</dbReference>